<dbReference type="eggNOG" id="COG3708">
    <property type="taxonomic scope" value="Bacteria"/>
</dbReference>
<evidence type="ECO:0000313" key="1">
    <source>
        <dbReference type="EMBL" id="ADU29557.1"/>
    </source>
</evidence>
<sequence>MKFKKVIKSSFVLIGFSSGGKWSGNIVYPIPKLWNKSNKFISVHNVDEIVGV</sequence>
<reference evidence="1 2" key="1">
    <citation type="submission" date="2010-12" db="EMBL/GenBank/DDBJ databases">
        <title>Complete sequence of Bacillus cellulosilyticus DSM 2522.</title>
        <authorList>
            <consortium name="US DOE Joint Genome Institute"/>
            <person name="Lucas S."/>
            <person name="Copeland A."/>
            <person name="Lapidus A."/>
            <person name="Cheng J.-F."/>
            <person name="Bruce D."/>
            <person name="Goodwin L."/>
            <person name="Pitluck S."/>
            <person name="Chertkov O."/>
            <person name="Detter J.C."/>
            <person name="Han C."/>
            <person name="Tapia R."/>
            <person name="Land M."/>
            <person name="Hauser L."/>
            <person name="Jeffries C."/>
            <person name="Kyrpides N."/>
            <person name="Ivanova N."/>
            <person name="Mikhailova N."/>
            <person name="Brumm P."/>
            <person name="Mead D."/>
            <person name="Woyke T."/>
        </authorList>
    </citation>
    <scope>NUCLEOTIDE SEQUENCE [LARGE SCALE GENOMIC DNA]</scope>
    <source>
        <strain evidence="2">ATCC 21833 / DSM 2522 / FERM P-1141 / JCM 9156 / N-4</strain>
    </source>
</reference>
<organism evidence="1 2">
    <name type="scientific">Evansella cellulosilytica (strain ATCC 21833 / DSM 2522 / FERM P-1141 / JCM 9156 / N-4)</name>
    <name type="common">Bacillus cellulosilyticus</name>
    <dbReference type="NCBI Taxonomy" id="649639"/>
    <lineage>
        <taxon>Bacteria</taxon>
        <taxon>Bacillati</taxon>
        <taxon>Bacillota</taxon>
        <taxon>Bacilli</taxon>
        <taxon>Bacillales</taxon>
        <taxon>Bacillaceae</taxon>
        <taxon>Evansella</taxon>
    </lineage>
</organism>
<dbReference type="HOGENOM" id="CLU_3076598_0_0_9"/>
<evidence type="ECO:0000313" key="2">
    <source>
        <dbReference type="Proteomes" id="UP000001401"/>
    </source>
</evidence>
<dbReference type="Proteomes" id="UP000001401">
    <property type="component" value="Chromosome"/>
</dbReference>
<dbReference type="EMBL" id="CP002394">
    <property type="protein sequence ID" value="ADU29557.1"/>
    <property type="molecule type" value="Genomic_DNA"/>
</dbReference>
<proteinExistence type="predicted"/>
<dbReference type="AlphaFoldDB" id="E6TSP9"/>
<keyword evidence="2" id="KW-1185">Reference proteome</keyword>
<protein>
    <submittedName>
        <fullName evidence="1">Transcriptional regulator</fullName>
    </submittedName>
</protein>
<name>E6TSP9_EVAC2</name>
<gene>
    <name evidence="1" type="ordered locus">Bcell_1292</name>
</gene>
<dbReference type="KEGG" id="bco:Bcell_1292"/>
<accession>E6TSP9</accession>
<dbReference type="STRING" id="649639.Bcell_1292"/>